<reference evidence="2 3" key="1">
    <citation type="submission" date="2016-11" db="EMBL/GenBank/DDBJ databases">
        <authorList>
            <person name="Jaros S."/>
            <person name="Januszkiewicz K."/>
            <person name="Wedrychowicz H."/>
        </authorList>
    </citation>
    <scope>NUCLEOTIDE SEQUENCE [LARGE SCALE GENOMIC DNA]</scope>
    <source>
        <strain evidence="2 3">DSM 21758</strain>
    </source>
</reference>
<gene>
    <name evidence="2" type="ORF">SAMN02745163_02092</name>
</gene>
<dbReference type="STRING" id="1121302.SAMN02745163_02092"/>
<name>A0A1M6K485_9CLOT</name>
<dbReference type="Proteomes" id="UP000184310">
    <property type="component" value="Unassembled WGS sequence"/>
</dbReference>
<dbReference type="EMBL" id="FQZB01000009">
    <property type="protein sequence ID" value="SHJ53738.1"/>
    <property type="molecule type" value="Genomic_DNA"/>
</dbReference>
<evidence type="ECO:0000313" key="2">
    <source>
        <dbReference type="EMBL" id="SHJ53738.1"/>
    </source>
</evidence>
<sequence>MKNSIKEYMIIKNEDGTETKELTREIFLDSAPTRQEIYKQYLKRRRICIGIYLSLNIIIITILMYYYLKFK</sequence>
<organism evidence="2 3">
    <name type="scientific">Clostridium cavendishii DSM 21758</name>
    <dbReference type="NCBI Taxonomy" id="1121302"/>
    <lineage>
        <taxon>Bacteria</taxon>
        <taxon>Bacillati</taxon>
        <taxon>Bacillota</taxon>
        <taxon>Clostridia</taxon>
        <taxon>Eubacteriales</taxon>
        <taxon>Clostridiaceae</taxon>
        <taxon>Clostridium</taxon>
    </lineage>
</organism>
<dbReference type="AlphaFoldDB" id="A0A1M6K485"/>
<dbReference type="RefSeq" id="WP_143152483.1">
    <property type="nucleotide sequence ID" value="NZ_FQZB01000009.1"/>
</dbReference>
<keyword evidence="1" id="KW-0472">Membrane</keyword>
<proteinExistence type="predicted"/>
<protein>
    <submittedName>
        <fullName evidence="2">Uncharacterized protein</fullName>
    </submittedName>
</protein>
<accession>A0A1M6K485</accession>
<keyword evidence="1" id="KW-0812">Transmembrane</keyword>
<feature type="transmembrane region" description="Helical" evidence="1">
    <location>
        <begin position="47"/>
        <end position="68"/>
    </location>
</feature>
<keyword evidence="3" id="KW-1185">Reference proteome</keyword>
<evidence type="ECO:0000256" key="1">
    <source>
        <dbReference type="SAM" id="Phobius"/>
    </source>
</evidence>
<evidence type="ECO:0000313" key="3">
    <source>
        <dbReference type="Proteomes" id="UP000184310"/>
    </source>
</evidence>
<keyword evidence="1" id="KW-1133">Transmembrane helix</keyword>